<dbReference type="Gene3D" id="3.50.50.60">
    <property type="entry name" value="FAD/NAD(P)-binding domain"/>
    <property type="match status" value="2"/>
</dbReference>
<evidence type="ECO:0000256" key="1">
    <source>
        <dbReference type="ARBA" id="ARBA00010790"/>
    </source>
</evidence>
<keyword evidence="4" id="KW-0560">Oxidoreductase</keyword>
<dbReference type="Pfam" id="PF05199">
    <property type="entry name" value="GMC_oxred_C"/>
    <property type="match status" value="1"/>
</dbReference>
<dbReference type="EMBL" id="CZCS02000195">
    <property type="protein sequence ID" value="VXD20997.1"/>
    <property type="molecule type" value="Genomic_DNA"/>
</dbReference>
<dbReference type="InterPro" id="IPR007867">
    <property type="entry name" value="GMC_OxRtase_C"/>
</dbReference>
<reference evidence="7" key="1">
    <citation type="submission" date="2019-10" db="EMBL/GenBank/DDBJ databases">
        <authorList>
            <consortium name="Genoscope - CEA"/>
            <person name="William W."/>
        </authorList>
    </citation>
    <scope>NUCLEOTIDE SEQUENCE [LARGE SCALE GENOMIC DNA]</scope>
    <source>
        <strain evidence="7">BBR_PRJEB10994</strain>
    </source>
</reference>
<dbReference type="InterPro" id="IPR036188">
    <property type="entry name" value="FAD/NAD-bd_sf"/>
</dbReference>
<evidence type="ECO:0000259" key="6">
    <source>
        <dbReference type="Pfam" id="PF05199"/>
    </source>
</evidence>
<dbReference type="InterPro" id="IPR000172">
    <property type="entry name" value="GMC_OxRdtase_N"/>
</dbReference>
<proteinExistence type="inferred from homology"/>
<dbReference type="SUPFAM" id="SSF51905">
    <property type="entry name" value="FAD/NAD(P)-binding domain"/>
    <property type="match status" value="1"/>
</dbReference>
<dbReference type="RefSeq" id="WP_083619206.1">
    <property type="nucleotide sequence ID" value="NZ_LR735009.1"/>
</dbReference>
<dbReference type="Pfam" id="PF13450">
    <property type="entry name" value="NAD_binding_8"/>
    <property type="match status" value="1"/>
</dbReference>
<dbReference type="Proteomes" id="UP000182190">
    <property type="component" value="Unassembled WGS sequence"/>
</dbReference>
<keyword evidence="8" id="KW-1185">Reference proteome</keyword>
<comment type="caution">
    <text evidence="7">The sequence shown here is derived from an EMBL/GenBank/DDBJ whole genome shotgun (WGS) entry which is preliminary data.</text>
</comment>
<feature type="domain" description="Glucose-methanol-choline oxidoreductase N-terminal" evidence="5">
    <location>
        <begin position="67"/>
        <end position="273"/>
    </location>
</feature>
<evidence type="ECO:0000259" key="5">
    <source>
        <dbReference type="Pfam" id="PF00732"/>
    </source>
</evidence>
<dbReference type="GO" id="GO:0016614">
    <property type="term" value="F:oxidoreductase activity, acting on CH-OH group of donors"/>
    <property type="evidence" value="ECO:0007669"/>
    <property type="project" value="InterPro"/>
</dbReference>
<keyword evidence="2" id="KW-0285">Flavoprotein</keyword>
<keyword evidence="3" id="KW-0274">FAD</keyword>
<dbReference type="PANTHER" id="PTHR46056:SF12">
    <property type="entry name" value="LONG-CHAIN-ALCOHOL OXIDASE"/>
    <property type="match status" value="1"/>
</dbReference>
<gene>
    <name evidence="7" type="ORF">PL9631_540013</name>
</gene>
<evidence type="ECO:0000256" key="3">
    <source>
        <dbReference type="ARBA" id="ARBA00022827"/>
    </source>
</evidence>
<evidence type="ECO:0000256" key="4">
    <source>
        <dbReference type="ARBA" id="ARBA00023002"/>
    </source>
</evidence>
<feature type="domain" description="Glucose-methanol-choline oxidoreductase C-terminal" evidence="6">
    <location>
        <begin position="363"/>
        <end position="480"/>
    </location>
</feature>
<dbReference type="PANTHER" id="PTHR46056">
    <property type="entry name" value="LONG-CHAIN-ALCOHOL OXIDASE"/>
    <property type="match status" value="1"/>
</dbReference>
<accession>A0A7Z9BRN2</accession>
<dbReference type="GO" id="GO:0050660">
    <property type="term" value="F:flavin adenine dinucleotide binding"/>
    <property type="evidence" value="ECO:0007669"/>
    <property type="project" value="InterPro"/>
</dbReference>
<name>A0A7Z9BRN2_9CYAN</name>
<dbReference type="OrthoDB" id="517968at2"/>
<protein>
    <submittedName>
        <fullName evidence="7">Oxidoreductase</fullName>
    </submittedName>
</protein>
<evidence type="ECO:0000313" key="8">
    <source>
        <dbReference type="Proteomes" id="UP000182190"/>
    </source>
</evidence>
<comment type="similarity">
    <text evidence="1">Belongs to the GMC oxidoreductase family.</text>
</comment>
<organism evidence="7 8">
    <name type="scientific">Planktothrix paucivesiculata PCC 9631</name>
    <dbReference type="NCBI Taxonomy" id="671071"/>
    <lineage>
        <taxon>Bacteria</taxon>
        <taxon>Bacillati</taxon>
        <taxon>Cyanobacteriota</taxon>
        <taxon>Cyanophyceae</taxon>
        <taxon>Oscillatoriophycideae</taxon>
        <taxon>Oscillatoriales</taxon>
        <taxon>Microcoleaceae</taxon>
        <taxon>Planktothrix</taxon>
    </lineage>
</organism>
<evidence type="ECO:0000313" key="7">
    <source>
        <dbReference type="EMBL" id="VXD20997.1"/>
    </source>
</evidence>
<dbReference type="AlphaFoldDB" id="A0A7Z9BRN2"/>
<evidence type="ECO:0000256" key="2">
    <source>
        <dbReference type="ARBA" id="ARBA00022630"/>
    </source>
</evidence>
<dbReference type="Pfam" id="PF00732">
    <property type="entry name" value="GMC_oxred_N"/>
    <property type="match status" value="1"/>
</dbReference>
<sequence length="490" mass="54196">MSESNLISPSESPLKVEIAVIGSGPGGAITACLLAEAGRDVLLIEEGAYLSLESCEPFSVEEMIQKYRNGGLTAAFGQPKIQYVEGRCVGGGSEINSGLYHRTSSDILAQWSQEFEVESLTEADLIPHFEACEQAVNVCYLPGKAPSASLKLHEGATRLNWQSLEVPRWFRYQESSDQNHVPKGTRQSMTETFIPRALTAGCKLLANTWIKKIHQSDKNWILTGYHQVNNSPKQLIKIQAETVFVCCGAIQTPALLRRSGIKNNIGNALRMHPTVKIIAQFDQDINTLDMGVPVHQVKEFSPKFSFGCSISSPPYLSVGMTDHPNYTEEVQKKWQKMAIYYAMITGEGYGTVRNIPFCRDPLVRYKLTSQDLKNLSEALQKLALLLFEADAKILYPSISNSFPLTHPKDLDKIPEKLPIKQTNLMTVHIFSSCPMGENLQKCAVNSFGKVHGFNNLYIADASLLCTAPGVNPQGTIMAIARRNALKFLNP</sequence>